<sequence length="106" mass="10731">MHAIVVGAADADIADALEAEGVDVTRLEGVASGERLEDAGAADADLLVVVDVAEATAVPVAHELNPDLRTVAYTGDGVPEFVKGVLDLTVDPALLDVTAVAEELVA</sequence>
<dbReference type="OrthoDB" id="302988at2157"/>
<dbReference type="EMBL" id="FOJA01000001">
    <property type="protein sequence ID" value="SEW26232.1"/>
    <property type="molecule type" value="Genomic_DNA"/>
</dbReference>
<dbReference type="STRING" id="355548.SAMN04487945_2596"/>
<dbReference type="RefSeq" id="WP_089669897.1">
    <property type="nucleotide sequence ID" value="NZ_FOJA01000001.1"/>
</dbReference>
<evidence type="ECO:0000313" key="1">
    <source>
        <dbReference type="EMBL" id="SEW26232.1"/>
    </source>
</evidence>
<evidence type="ECO:0000313" key="2">
    <source>
        <dbReference type="Proteomes" id="UP000198518"/>
    </source>
</evidence>
<dbReference type="Pfam" id="PF23443">
    <property type="entry name" value="DUF7126"/>
    <property type="match status" value="1"/>
</dbReference>
<evidence type="ECO:0008006" key="3">
    <source>
        <dbReference type="Google" id="ProtNLM"/>
    </source>
</evidence>
<proteinExistence type="predicted"/>
<gene>
    <name evidence="1" type="ORF">SAMN04487945_2596</name>
</gene>
<dbReference type="Proteomes" id="UP000198518">
    <property type="component" value="Unassembled WGS sequence"/>
</dbReference>
<reference evidence="1 2" key="1">
    <citation type="submission" date="2016-10" db="EMBL/GenBank/DDBJ databases">
        <authorList>
            <person name="de Groot N.N."/>
        </authorList>
    </citation>
    <scope>NUCLEOTIDE SEQUENCE [LARGE SCALE GENOMIC DNA]</scope>
    <source>
        <strain evidence="1 2">CGMCC 1.5337</strain>
    </source>
</reference>
<dbReference type="AlphaFoldDB" id="A0A1I0QGY4"/>
<dbReference type="InterPro" id="IPR055550">
    <property type="entry name" value="DUF7126"/>
</dbReference>
<accession>A0A1I0QGY4</accession>
<name>A0A1I0QGY4_9EURY</name>
<organism evidence="1 2">
    <name type="scientific">Halobacterium jilantaiense</name>
    <dbReference type="NCBI Taxonomy" id="355548"/>
    <lineage>
        <taxon>Archaea</taxon>
        <taxon>Methanobacteriati</taxon>
        <taxon>Methanobacteriota</taxon>
        <taxon>Stenosarchaea group</taxon>
        <taxon>Halobacteria</taxon>
        <taxon>Halobacteriales</taxon>
        <taxon>Halobacteriaceae</taxon>
        <taxon>Halobacterium</taxon>
    </lineage>
</organism>
<keyword evidence="2" id="KW-1185">Reference proteome</keyword>
<protein>
    <recommendedName>
        <fullName evidence="3">CTP synthetase</fullName>
    </recommendedName>
</protein>